<evidence type="ECO:0000256" key="2">
    <source>
        <dbReference type="SAM" id="MobiDB-lite"/>
    </source>
</evidence>
<feature type="coiled-coil region" evidence="1">
    <location>
        <begin position="117"/>
        <end position="151"/>
    </location>
</feature>
<feature type="compositionally biased region" description="Pro residues" evidence="2">
    <location>
        <begin position="13"/>
        <end position="29"/>
    </location>
</feature>
<organism evidence="3 4">
    <name type="scientific">Prorocentrum cordatum</name>
    <dbReference type="NCBI Taxonomy" id="2364126"/>
    <lineage>
        <taxon>Eukaryota</taxon>
        <taxon>Sar</taxon>
        <taxon>Alveolata</taxon>
        <taxon>Dinophyceae</taxon>
        <taxon>Prorocentrales</taxon>
        <taxon>Prorocentraceae</taxon>
        <taxon>Prorocentrum</taxon>
    </lineage>
</organism>
<proteinExistence type="predicted"/>
<dbReference type="EMBL" id="CAUYUJ010001796">
    <property type="protein sequence ID" value="CAK0797702.1"/>
    <property type="molecule type" value="Genomic_DNA"/>
</dbReference>
<feature type="region of interest" description="Disordered" evidence="2">
    <location>
        <begin position="1"/>
        <end position="35"/>
    </location>
</feature>
<protein>
    <submittedName>
        <fullName evidence="3">Uncharacterized protein</fullName>
    </submittedName>
</protein>
<keyword evidence="4" id="KW-1185">Reference proteome</keyword>
<evidence type="ECO:0000256" key="1">
    <source>
        <dbReference type="SAM" id="Coils"/>
    </source>
</evidence>
<comment type="caution">
    <text evidence="3">The sequence shown here is derived from an EMBL/GenBank/DDBJ whole genome shotgun (WGS) entry which is preliminary data.</text>
</comment>
<evidence type="ECO:0000313" key="4">
    <source>
        <dbReference type="Proteomes" id="UP001189429"/>
    </source>
</evidence>
<accession>A0ABN9PWP8</accession>
<sequence>MADPPMEARPSLPMEPRPSVPMEPRPSLPMEPRQSLLTRNREIAQIREELKVCGLEVTSEQAKNHALLEESSQLDSEIFGHDKRAGAAEARLAEVHYGNERWEAELARQQQAHAAIMLRLNSELATQRATEERAEAEAAAERERCSEASGEVERLRGRLASETAALARVQSDREQRSFEGAVSSGAAAAAEQLLSEELGAASRWAEARRAETDEARRSLAQVEADLAAQLGERAALRRSLGEA</sequence>
<gene>
    <name evidence="3" type="ORF">PCOR1329_LOCUS6707</name>
</gene>
<reference evidence="3" key="1">
    <citation type="submission" date="2023-10" db="EMBL/GenBank/DDBJ databases">
        <authorList>
            <person name="Chen Y."/>
            <person name="Shah S."/>
            <person name="Dougan E. K."/>
            <person name="Thang M."/>
            <person name="Chan C."/>
        </authorList>
    </citation>
    <scope>NUCLEOTIDE SEQUENCE [LARGE SCALE GENOMIC DNA]</scope>
</reference>
<keyword evidence="1" id="KW-0175">Coiled coil</keyword>
<name>A0ABN9PWP8_9DINO</name>
<feature type="non-terminal residue" evidence="3">
    <location>
        <position position="243"/>
    </location>
</feature>
<evidence type="ECO:0000313" key="3">
    <source>
        <dbReference type="EMBL" id="CAK0797702.1"/>
    </source>
</evidence>
<dbReference type="Proteomes" id="UP001189429">
    <property type="component" value="Unassembled WGS sequence"/>
</dbReference>